<proteinExistence type="predicted"/>
<protein>
    <submittedName>
        <fullName evidence="1">Uncharacterized protein</fullName>
    </submittedName>
</protein>
<feature type="non-terminal residue" evidence="1">
    <location>
        <position position="1"/>
    </location>
</feature>
<name>X1HRQ8_9ZZZZ</name>
<evidence type="ECO:0000313" key="1">
    <source>
        <dbReference type="EMBL" id="GAH56499.1"/>
    </source>
</evidence>
<dbReference type="EMBL" id="BARU01022411">
    <property type="protein sequence ID" value="GAH56499.1"/>
    <property type="molecule type" value="Genomic_DNA"/>
</dbReference>
<sequence>FVSGFLRWTVRVNGYAYYLTDKYPPFSMS</sequence>
<organism evidence="1">
    <name type="scientific">marine sediment metagenome</name>
    <dbReference type="NCBI Taxonomy" id="412755"/>
    <lineage>
        <taxon>unclassified sequences</taxon>
        <taxon>metagenomes</taxon>
        <taxon>ecological metagenomes</taxon>
    </lineage>
</organism>
<accession>X1HRQ8</accession>
<comment type="caution">
    <text evidence="1">The sequence shown here is derived from an EMBL/GenBank/DDBJ whole genome shotgun (WGS) entry which is preliminary data.</text>
</comment>
<dbReference type="AlphaFoldDB" id="X1HRQ8"/>
<reference evidence="1" key="1">
    <citation type="journal article" date="2014" name="Front. Microbiol.">
        <title>High frequency of phylogenetically diverse reductive dehalogenase-homologous genes in deep subseafloor sedimentary metagenomes.</title>
        <authorList>
            <person name="Kawai M."/>
            <person name="Futagami T."/>
            <person name="Toyoda A."/>
            <person name="Takaki Y."/>
            <person name="Nishi S."/>
            <person name="Hori S."/>
            <person name="Arai W."/>
            <person name="Tsubouchi T."/>
            <person name="Morono Y."/>
            <person name="Uchiyama I."/>
            <person name="Ito T."/>
            <person name="Fujiyama A."/>
            <person name="Inagaki F."/>
            <person name="Takami H."/>
        </authorList>
    </citation>
    <scope>NUCLEOTIDE SEQUENCE</scope>
    <source>
        <strain evidence="1">Expedition CK06-06</strain>
    </source>
</reference>
<gene>
    <name evidence="1" type="ORF">S03H2_36512</name>
</gene>